<dbReference type="SUPFAM" id="SSF57850">
    <property type="entry name" value="RING/U-box"/>
    <property type="match status" value="1"/>
</dbReference>
<dbReference type="GO" id="GO:0097602">
    <property type="term" value="F:cullin family protein binding"/>
    <property type="evidence" value="ECO:0007669"/>
    <property type="project" value="InterPro"/>
</dbReference>
<reference evidence="2 3" key="1">
    <citation type="submission" date="2019-03" db="EMBL/GenBank/DDBJ databases">
        <title>Single cell metagenomics reveals metabolic interactions within the superorganism composed of flagellate Streblomastix strix and complex community of Bacteroidetes bacteria on its surface.</title>
        <authorList>
            <person name="Treitli S.C."/>
            <person name="Kolisko M."/>
            <person name="Husnik F."/>
            <person name="Keeling P."/>
            <person name="Hampl V."/>
        </authorList>
    </citation>
    <scope>NUCLEOTIDE SEQUENCE [LARGE SCALE GENOMIC DNA]</scope>
    <source>
        <strain evidence="2">ST1C</strain>
    </source>
</reference>
<protein>
    <recommendedName>
        <fullName evidence="1">UBC core domain-containing protein</fullName>
    </recommendedName>
</protein>
<dbReference type="InterPro" id="IPR000608">
    <property type="entry name" value="UBC"/>
</dbReference>
<dbReference type="GO" id="GO:0005680">
    <property type="term" value="C:anaphase-promoting complex"/>
    <property type="evidence" value="ECO:0007669"/>
    <property type="project" value="InterPro"/>
</dbReference>
<evidence type="ECO:0000313" key="2">
    <source>
        <dbReference type="EMBL" id="KAA6369524.1"/>
    </source>
</evidence>
<organism evidence="2 3">
    <name type="scientific">Streblomastix strix</name>
    <dbReference type="NCBI Taxonomy" id="222440"/>
    <lineage>
        <taxon>Eukaryota</taxon>
        <taxon>Metamonada</taxon>
        <taxon>Preaxostyla</taxon>
        <taxon>Oxymonadida</taxon>
        <taxon>Streblomastigidae</taxon>
        <taxon>Streblomastix</taxon>
    </lineage>
</organism>
<dbReference type="GO" id="GO:0008270">
    <property type="term" value="F:zinc ion binding"/>
    <property type="evidence" value="ECO:0007669"/>
    <property type="project" value="InterPro"/>
</dbReference>
<feature type="domain" description="UBC core" evidence="1">
    <location>
        <begin position="5"/>
        <end position="91"/>
    </location>
</feature>
<dbReference type="EMBL" id="SNRW01016282">
    <property type="protein sequence ID" value="KAA6369524.1"/>
    <property type="molecule type" value="Genomic_DNA"/>
</dbReference>
<dbReference type="GO" id="GO:0031145">
    <property type="term" value="P:anaphase-promoting complex-dependent catabolic process"/>
    <property type="evidence" value="ECO:0007669"/>
    <property type="project" value="InterPro"/>
</dbReference>
<dbReference type="InterPro" id="IPR016135">
    <property type="entry name" value="UBQ-conjugating_enzyme/RWD"/>
</dbReference>
<dbReference type="Pfam" id="PF12861">
    <property type="entry name" value="zf-ANAPC11"/>
    <property type="match status" value="1"/>
</dbReference>
<dbReference type="Gene3D" id="3.10.110.10">
    <property type="entry name" value="Ubiquitin Conjugating Enzyme"/>
    <property type="match status" value="1"/>
</dbReference>
<evidence type="ECO:0000313" key="3">
    <source>
        <dbReference type="Proteomes" id="UP000324800"/>
    </source>
</evidence>
<proteinExistence type="predicted"/>
<dbReference type="PROSITE" id="PS50127">
    <property type="entry name" value="UBC_2"/>
    <property type="match status" value="1"/>
</dbReference>
<dbReference type="SUPFAM" id="SSF54495">
    <property type="entry name" value="UBC-like"/>
    <property type="match status" value="1"/>
</dbReference>
<dbReference type="Proteomes" id="UP000324800">
    <property type="component" value="Unassembled WGS sequence"/>
</dbReference>
<dbReference type="Gene3D" id="3.30.40.10">
    <property type="entry name" value="Zinc/RING finger domain, C3HC4 (zinc finger)"/>
    <property type="match status" value="1"/>
</dbReference>
<name>A0A5J4UH81_9EUKA</name>
<evidence type="ECO:0000259" key="1">
    <source>
        <dbReference type="PROSITE" id="PS50127"/>
    </source>
</evidence>
<dbReference type="AlphaFoldDB" id="A0A5J4UH81"/>
<dbReference type="InterPro" id="IPR024991">
    <property type="entry name" value="RING-H2_APC11"/>
</dbReference>
<sequence length="91" mass="10008">MAQAKAIGRLSKEYKDIQAKPIPGFQFKVNESNLLSPWEITFNGPDGTPLRGIFPVATWRWDTDVDACGICSAPFTHSCPKCNIPGDQCPL</sequence>
<feature type="non-terminal residue" evidence="2">
    <location>
        <position position="91"/>
    </location>
</feature>
<gene>
    <name evidence="2" type="ORF">EZS28_034949</name>
</gene>
<dbReference type="GO" id="GO:0061630">
    <property type="term" value="F:ubiquitin protein ligase activity"/>
    <property type="evidence" value="ECO:0007669"/>
    <property type="project" value="InterPro"/>
</dbReference>
<dbReference type="InterPro" id="IPR013083">
    <property type="entry name" value="Znf_RING/FYVE/PHD"/>
</dbReference>
<dbReference type="OrthoDB" id="1681166at2759"/>
<comment type="caution">
    <text evidence="2">The sequence shown here is derived from an EMBL/GenBank/DDBJ whole genome shotgun (WGS) entry which is preliminary data.</text>
</comment>
<accession>A0A5J4UH81</accession>
<dbReference type="CDD" id="cd00195">
    <property type="entry name" value="UBCc_UEV"/>
    <property type="match status" value="1"/>
</dbReference>